<gene>
    <name evidence="8" type="ORF">JOF43_001485</name>
</gene>
<dbReference type="PANTHER" id="PTHR30363">
    <property type="entry name" value="HTH-TYPE TRANSCRIPTIONAL REGULATOR SRLR-RELATED"/>
    <property type="match status" value="1"/>
</dbReference>
<dbReference type="SMART" id="SM00420">
    <property type="entry name" value="HTH_DEOR"/>
    <property type="match status" value="1"/>
</dbReference>
<evidence type="ECO:0000313" key="9">
    <source>
        <dbReference type="Proteomes" id="UP001519290"/>
    </source>
</evidence>
<keyword evidence="9" id="KW-1185">Reference proteome</keyword>
<comment type="caution">
    <text evidence="8">The sequence shown here is derived from an EMBL/GenBank/DDBJ whole genome shotgun (WGS) entry which is preliminary data.</text>
</comment>
<dbReference type="PROSITE" id="PS51000">
    <property type="entry name" value="HTH_DEOR_2"/>
    <property type="match status" value="1"/>
</dbReference>
<proteinExistence type="predicted"/>
<dbReference type="RefSeq" id="WP_209900759.1">
    <property type="nucleotide sequence ID" value="NZ_BAAAJW010000002.1"/>
</dbReference>
<dbReference type="PRINTS" id="PR00037">
    <property type="entry name" value="HTHLACR"/>
</dbReference>
<evidence type="ECO:0000256" key="3">
    <source>
        <dbReference type="ARBA" id="ARBA00023015"/>
    </source>
</evidence>
<dbReference type="InterPro" id="IPR001034">
    <property type="entry name" value="DeoR_HTH"/>
</dbReference>
<dbReference type="SUPFAM" id="SSF100950">
    <property type="entry name" value="NagB/RpiA/CoA transferase-like"/>
    <property type="match status" value="1"/>
</dbReference>
<dbReference type="PANTHER" id="PTHR30363:SF4">
    <property type="entry name" value="GLYCEROL-3-PHOSPHATE REGULON REPRESSOR"/>
    <property type="match status" value="1"/>
</dbReference>
<evidence type="ECO:0000256" key="1">
    <source>
        <dbReference type="ARBA" id="ARBA00021390"/>
    </source>
</evidence>
<organism evidence="8 9">
    <name type="scientific">Brachybacterium sacelli</name>
    <dbReference type="NCBI Taxonomy" id="173364"/>
    <lineage>
        <taxon>Bacteria</taxon>
        <taxon>Bacillati</taxon>
        <taxon>Actinomycetota</taxon>
        <taxon>Actinomycetes</taxon>
        <taxon>Micrococcales</taxon>
        <taxon>Dermabacteraceae</taxon>
        <taxon>Brachybacterium</taxon>
    </lineage>
</organism>
<evidence type="ECO:0000256" key="4">
    <source>
        <dbReference type="ARBA" id="ARBA00023125"/>
    </source>
</evidence>
<name>A0ABS4WZG3_9MICO</name>
<dbReference type="Proteomes" id="UP001519290">
    <property type="component" value="Unassembled WGS sequence"/>
</dbReference>
<dbReference type="EMBL" id="JAGIOD010000001">
    <property type="protein sequence ID" value="MBP2381528.1"/>
    <property type="molecule type" value="Genomic_DNA"/>
</dbReference>
<keyword evidence="5" id="KW-0804">Transcription</keyword>
<reference evidence="8 9" key="1">
    <citation type="submission" date="2021-03" db="EMBL/GenBank/DDBJ databases">
        <title>Sequencing the genomes of 1000 actinobacteria strains.</title>
        <authorList>
            <person name="Klenk H.-P."/>
        </authorList>
    </citation>
    <scope>NUCLEOTIDE SEQUENCE [LARGE SCALE GENOMIC DNA]</scope>
    <source>
        <strain evidence="8 9">DSM 14566</strain>
    </source>
</reference>
<dbReference type="Gene3D" id="1.10.10.10">
    <property type="entry name" value="Winged helix-like DNA-binding domain superfamily/Winged helix DNA-binding domain"/>
    <property type="match status" value="1"/>
</dbReference>
<evidence type="ECO:0000256" key="5">
    <source>
        <dbReference type="ARBA" id="ARBA00023163"/>
    </source>
</evidence>
<feature type="domain" description="HTH deoR-type" evidence="7">
    <location>
        <begin position="13"/>
        <end position="68"/>
    </location>
</feature>
<dbReference type="Pfam" id="PF08220">
    <property type="entry name" value="HTH_DeoR"/>
    <property type="match status" value="1"/>
</dbReference>
<dbReference type="Gene3D" id="3.40.50.1360">
    <property type="match status" value="1"/>
</dbReference>
<keyword evidence="3" id="KW-0805">Transcription regulation</keyword>
<keyword evidence="4" id="KW-0238">DNA-binding</keyword>
<dbReference type="InterPro" id="IPR014036">
    <property type="entry name" value="DeoR-like_C"/>
</dbReference>
<dbReference type="PROSITE" id="PS00894">
    <property type="entry name" value="HTH_DEOR_1"/>
    <property type="match status" value="1"/>
</dbReference>
<sequence>MTKRSVAVGTKRAFERRDAILSLLEQYGYATITDLAGRFQVSDMTIRRDVRQLVDDGRVASVHGGVHLPFGLDFGRRDERARAAKRQLARAAMDLAPREGTLLLDAGTTVLELAHALPGSFTGHVFTHSIAAVNALLEESEIDLFLLGGDVRAGTRSCAGPSTVAAMSEIRADVGFLGAAGVGPDGVYVANDIEQGTKNALIEASARSVLLVDGTKFEHGGRYRLCGLNDVDVIVTDTQPPPEVLDACSALEVDLRIADASSAAAAL</sequence>
<dbReference type="Pfam" id="PF00455">
    <property type="entry name" value="DeoRC"/>
    <property type="match status" value="1"/>
</dbReference>
<protein>
    <recommendedName>
        <fullName evidence="1">Lactose phosphotransferase system repressor</fullName>
    </recommendedName>
</protein>
<evidence type="ECO:0000313" key="8">
    <source>
        <dbReference type="EMBL" id="MBP2381528.1"/>
    </source>
</evidence>
<dbReference type="SMART" id="SM01134">
    <property type="entry name" value="DeoRC"/>
    <property type="match status" value="1"/>
</dbReference>
<dbReference type="SUPFAM" id="SSF46785">
    <property type="entry name" value="Winged helix' DNA-binding domain"/>
    <property type="match status" value="1"/>
</dbReference>
<keyword evidence="2" id="KW-0678">Repressor</keyword>
<evidence type="ECO:0000256" key="6">
    <source>
        <dbReference type="ARBA" id="ARBA00024937"/>
    </source>
</evidence>
<dbReference type="InterPro" id="IPR036390">
    <property type="entry name" value="WH_DNA-bd_sf"/>
</dbReference>
<evidence type="ECO:0000256" key="2">
    <source>
        <dbReference type="ARBA" id="ARBA00022491"/>
    </source>
</evidence>
<comment type="function">
    <text evidence="6">Repressor of the lactose catabolism operon. Galactose-6-phosphate is the inducer.</text>
</comment>
<dbReference type="InterPro" id="IPR036388">
    <property type="entry name" value="WH-like_DNA-bd_sf"/>
</dbReference>
<dbReference type="InterPro" id="IPR050313">
    <property type="entry name" value="Carb_Metab_HTH_regulators"/>
</dbReference>
<dbReference type="InterPro" id="IPR018356">
    <property type="entry name" value="Tscrpt_reg_HTH_DeoR_CS"/>
</dbReference>
<evidence type="ECO:0000259" key="7">
    <source>
        <dbReference type="PROSITE" id="PS51000"/>
    </source>
</evidence>
<dbReference type="InterPro" id="IPR037171">
    <property type="entry name" value="NagB/RpiA_transferase-like"/>
</dbReference>
<accession>A0ABS4WZG3</accession>